<feature type="domain" description="HDOD" evidence="2">
    <location>
        <begin position="18"/>
        <end position="213"/>
    </location>
</feature>
<keyword evidence="4" id="KW-1185">Reference proteome</keyword>
<evidence type="ECO:0000313" key="3">
    <source>
        <dbReference type="EMBL" id="ABR46996.1"/>
    </source>
</evidence>
<dbReference type="CDD" id="cd00077">
    <property type="entry name" value="HDc"/>
    <property type="match status" value="1"/>
</dbReference>
<evidence type="ECO:0000259" key="1">
    <source>
        <dbReference type="PROSITE" id="PS51831"/>
    </source>
</evidence>
<evidence type="ECO:0000313" key="4">
    <source>
        <dbReference type="Proteomes" id="UP000001572"/>
    </source>
</evidence>
<dbReference type="PROSITE" id="PS51831">
    <property type="entry name" value="HD"/>
    <property type="match status" value="1"/>
</dbReference>
<dbReference type="HOGENOM" id="CLU_048246_4_2_9"/>
<dbReference type="PANTHER" id="PTHR33525">
    <property type="match status" value="1"/>
</dbReference>
<name>A6TLC8_ALKMQ</name>
<dbReference type="InterPro" id="IPR006674">
    <property type="entry name" value="HD_domain"/>
</dbReference>
<proteinExistence type="predicted"/>
<dbReference type="RefSeq" id="WP_012062039.1">
    <property type="nucleotide sequence ID" value="NC_009633.1"/>
</dbReference>
<dbReference type="InterPro" id="IPR013976">
    <property type="entry name" value="HDOD"/>
</dbReference>
<feature type="domain" description="HD" evidence="1">
    <location>
        <begin position="113"/>
        <end position="235"/>
    </location>
</feature>
<keyword evidence="3" id="KW-0378">Hydrolase</keyword>
<dbReference type="InterPro" id="IPR003607">
    <property type="entry name" value="HD/PDEase_dom"/>
</dbReference>
<dbReference type="KEGG" id="amt:Amet_0771"/>
<dbReference type="PANTHER" id="PTHR33525:SF3">
    <property type="entry name" value="RIBONUCLEASE Y"/>
    <property type="match status" value="1"/>
</dbReference>
<dbReference type="Gene3D" id="1.10.3210.10">
    <property type="entry name" value="Hypothetical protein af1432"/>
    <property type="match status" value="1"/>
</dbReference>
<protein>
    <submittedName>
        <fullName evidence="3">Metal dependent phosphohydrolase</fullName>
    </submittedName>
</protein>
<dbReference type="eggNOG" id="COG1639">
    <property type="taxonomic scope" value="Bacteria"/>
</dbReference>
<reference evidence="4" key="1">
    <citation type="journal article" date="2016" name="Genome Announc.">
        <title>Complete genome sequence of Alkaliphilus metalliredigens strain QYMF, an alkaliphilic and metal-reducing bacterium isolated from borax-contaminated leachate ponds.</title>
        <authorList>
            <person name="Hwang C."/>
            <person name="Copeland A."/>
            <person name="Lucas S."/>
            <person name="Lapidus A."/>
            <person name="Barry K."/>
            <person name="Detter J.C."/>
            <person name="Glavina Del Rio T."/>
            <person name="Hammon N."/>
            <person name="Israni S."/>
            <person name="Dalin E."/>
            <person name="Tice H."/>
            <person name="Pitluck S."/>
            <person name="Chertkov O."/>
            <person name="Brettin T."/>
            <person name="Bruce D."/>
            <person name="Han C."/>
            <person name="Schmutz J."/>
            <person name="Larimer F."/>
            <person name="Land M.L."/>
            <person name="Hauser L."/>
            <person name="Kyrpides N."/>
            <person name="Mikhailova N."/>
            <person name="Ye Q."/>
            <person name="Zhou J."/>
            <person name="Richardson P."/>
            <person name="Fields M.W."/>
        </authorList>
    </citation>
    <scope>NUCLEOTIDE SEQUENCE [LARGE SCALE GENOMIC DNA]</scope>
    <source>
        <strain evidence="4">QYMF</strain>
    </source>
</reference>
<evidence type="ECO:0000259" key="2">
    <source>
        <dbReference type="PROSITE" id="PS51833"/>
    </source>
</evidence>
<gene>
    <name evidence="3" type="ordered locus">Amet_0771</name>
</gene>
<dbReference type="SUPFAM" id="SSF109604">
    <property type="entry name" value="HD-domain/PDEase-like"/>
    <property type="match status" value="1"/>
</dbReference>
<dbReference type="AlphaFoldDB" id="A6TLC8"/>
<dbReference type="GO" id="GO:0016787">
    <property type="term" value="F:hydrolase activity"/>
    <property type="evidence" value="ECO:0007669"/>
    <property type="project" value="UniProtKB-KW"/>
</dbReference>
<dbReference type="STRING" id="293826.Amet_0771"/>
<dbReference type="InterPro" id="IPR052340">
    <property type="entry name" value="RNase_Y/CdgJ"/>
</dbReference>
<dbReference type="Pfam" id="PF08668">
    <property type="entry name" value="HDOD"/>
    <property type="match status" value="1"/>
</dbReference>
<dbReference type="InterPro" id="IPR006675">
    <property type="entry name" value="HDIG_dom"/>
</dbReference>
<sequence length="284" mass="31727">MSMNHIDIEKIVNHVEDIPTLPHMINKIMELTDDPESTVQDIENQIMKDQGLTTRVLRRANSAYYGYPRRISSISQATVLLGFETIRNITLSDAVKGILAEELPGYGLKQEDLWVQSQSCAMISRHIAKKLKYKQADEVYIAGLLRDIGKVILSHYLGERYQLVSKQVIEGKTFLEAEEEVLGFHHAEIGARVAEKWNLPADLVDAIAYHHTPEKSEMNAITTSIVHIADAVTMMMGIGLGVDGMAYGLSPYAIEKLSLTEVQVQEIIGECIDLLVDESSFTID</sequence>
<dbReference type="Proteomes" id="UP000001572">
    <property type="component" value="Chromosome"/>
</dbReference>
<dbReference type="PROSITE" id="PS51833">
    <property type="entry name" value="HDOD"/>
    <property type="match status" value="1"/>
</dbReference>
<organism evidence="3 4">
    <name type="scientific">Alkaliphilus metalliredigens (strain QYMF)</name>
    <dbReference type="NCBI Taxonomy" id="293826"/>
    <lineage>
        <taxon>Bacteria</taxon>
        <taxon>Bacillati</taxon>
        <taxon>Bacillota</taxon>
        <taxon>Clostridia</taxon>
        <taxon>Peptostreptococcales</taxon>
        <taxon>Natronincolaceae</taxon>
        <taxon>Alkaliphilus</taxon>
    </lineage>
</organism>
<dbReference type="EMBL" id="CP000724">
    <property type="protein sequence ID" value="ABR46996.1"/>
    <property type="molecule type" value="Genomic_DNA"/>
</dbReference>
<accession>A6TLC8</accession>
<dbReference type="NCBIfam" id="TIGR00277">
    <property type="entry name" value="HDIG"/>
    <property type="match status" value="1"/>
</dbReference>